<accession>A0AAE0BEX7</accession>
<proteinExistence type="predicted"/>
<evidence type="ECO:0000313" key="2">
    <source>
        <dbReference type="EMBL" id="KAK3235348.1"/>
    </source>
</evidence>
<comment type="caution">
    <text evidence="2">The sequence shown here is derived from an EMBL/GenBank/DDBJ whole genome shotgun (WGS) entry which is preliminary data.</text>
</comment>
<dbReference type="AlphaFoldDB" id="A0AAE0BEX7"/>
<keyword evidence="3" id="KW-1185">Reference proteome</keyword>
<protein>
    <submittedName>
        <fullName evidence="2">Uncharacterized protein</fullName>
    </submittedName>
</protein>
<evidence type="ECO:0000256" key="1">
    <source>
        <dbReference type="SAM" id="MobiDB-lite"/>
    </source>
</evidence>
<name>A0AAE0BEX7_9CHLO</name>
<dbReference type="Proteomes" id="UP001190700">
    <property type="component" value="Unassembled WGS sequence"/>
</dbReference>
<sequence>MRGHILGAVDVYFEATYADIDKLAKLDYINKLVYDTFTYLVKPDSTADGWLQGTDAVLDMDGRRALIDLVKAAVPTGDTDKLNDMLKRIFAAVRQIENYVKVTRRGGTPAAPPERNMPGMSGFRAGSNPDPLVAYPQRAQEGSSLVPLRNMLG</sequence>
<feature type="region of interest" description="Disordered" evidence="1">
    <location>
        <begin position="104"/>
        <end position="124"/>
    </location>
</feature>
<gene>
    <name evidence="2" type="ORF">CYMTET_54444</name>
</gene>
<reference evidence="2 3" key="1">
    <citation type="journal article" date="2015" name="Genome Biol. Evol.">
        <title>Comparative Genomics of a Bacterivorous Green Alga Reveals Evolutionary Causalities and Consequences of Phago-Mixotrophic Mode of Nutrition.</title>
        <authorList>
            <person name="Burns J.A."/>
            <person name="Paasch A."/>
            <person name="Narechania A."/>
            <person name="Kim E."/>
        </authorList>
    </citation>
    <scope>NUCLEOTIDE SEQUENCE [LARGE SCALE GENOMIC DNA]</scope>
    <source>
        <strain evidence="2 3">PLY_AMNH</strain>
    </source>
</reference>
<evidence type="ECO:0000313" key="3">
    <source>
        <dbReference type="Proteomes" id="UP001190700"/>
    </source>
</evidence>
<organism evidence="2 3">
    <name type="scientific">Cymbomonas tetramitiformis</name>
    <dbReference type="NCBI Taxonomy" id="36881"/>
    <lineage>
        <taxon>Eukaryota</taxon>
        <taxon>Viridiplantae</taxon>
        <taxon>Chlorophyta</taxon>
        <taxon>Pyramimonadophyceae</taxon>
        <taxon>Pyramimonadales</taxon>
        <taxon>Pyramimonadaceae</taxon>
        <taxon>Cymbomonas</taxon>
    </lineage>
</organism>
<dbReference type="EMBL" id="LGRX02035310">
    <property type="protein sequence ID" value="KAK3235348.1"/>
    <property type="molecule type" value="Genomic_DNA"/>
</dbReference>